<dbReference type="SUPFAM" id="SSF55469">
    <property type="entry name" value="FMN-dependent nitroreductase-like"/>
    <property type="match status" value="1"/>
</dbReference>
<dbReference type="Gene3D" id="3.40.109.10">
    <property type="entry name" value="NADH Oxidase"/>
    <property type="match status" value="1"/>
</dbReference>
<dbReference type="RefSeq" id="WP_054876550.1">
    <property type="nucleotide sequence ID" value="NZ_LKET01000051.1"/>
</dbReference>
<evidence type="ECO:0000256" key="1">
    <source>
        <dbReference type="ARBA" id="ARBA00007118"/>
    </source>
</evidence>
<dbReference type="PANTHER" id="PTHR43673">
    <property type="entry name" value="NAD(P)H NITROREDUCTASE YDGI-RELATED"/>
    <property type="match status" value="1"/>
</dbReference>
<dbReference type="AlphaFoldDB" id="A0A0N8NSS0"/>
<dbReference type="GO" id="GO:0052619">
    <property type="term" value="F:coenzyme F420-1:gamma-L-glutamate ligase activity"/>
    <property type="evidence" value="ECO:0007669"/>
    <property type="project" value="UniProtKB-EC"/>
</dbReference>
<evidence type="ECO:0000259" key="3">
    <source>
        <dbReference type="Pfam" id="PF00881"/>
    </source>
</evidence>
<keyword evidence="5" id="KW-1185">Reference proteome</keyword>
<evidence type="ECO:0000313" key="5">
    <source>
        <dbReference type="Proteomes" id="UP000050326"/>
    </source>
</evidence>
<dbReference type="OrthoDB" id="9804207at2"/>
<gene>
    <name evidence="4" type="primary">fbiB_2</name>
    <name evidence="4" type="ORF">OXPF_35710</name>
</gene>
<reference evidence="4 5" key="1">
    <citation type="submission" date="2015-09" db="EMBL/GenBank/DDBJ databases">
        <title>Genome sequence of Oxobacter pfennigii DSM 3222.</title>
        <authorList>
            <person name="Poehlein A."/>
            <person name="Bengelsdorf F.R."/>
            <person name="Schiel-Bengelsdorf B."/>
            <person name="Duerre P."/>
            <person name="Daniel R."/>
        </authorList>
    </citation>
    <scope>NUCLEOTIDE SEQUENCE [LARGE SCALE GENOMIC DNA]</scope>
    <source>
        <strain evidence="4 5">DSM 3222</strain>
    </source>
</reference>
<dbReference type="EMBL" id="LKET01000051">
    <property type="protein sequence ID" value="KPU42808.1"/>
    <property type="molecule type" value="Genomic_DNA"/>
</dbReference>
<keyword evidence="2" id="KW-0560">Oxidoreductase</keyword>
<keyword evidence="4" id="KW-0436">Ligase</keyword>
<organism evidence="4 5">
    <name type="scientific">Oxobacter pfennigii</name>
    <dbReference type="NCBI Taxonomy" id="36849"/>
    <lineage>
        <taxon>Bacteria</taxon>
        <taxon>Bacillati</taxon>
        <taxon>Bacillota</taxon>
        <taxon>Clostridia</taxon>
        <taxon>Eubacteriales</taxon>
        <taxon>Clostridiaceae</taxon>
        <taxon>Oxobacter</taxon>
    </lineage>
</organism>
<sequence length="192" mass="21538">MNVYEAATKRRTVRKFKQDRIQADILKKFVDAARLSPQGANLQALKYIIVTEKTLTDIIFTATSWAGYIRPTHNPQENERPVAYIVPLVDSEIKNTNYDNDAGAAIQTILLTAYEEGIASCWLGAINKEIIKNTLEIPDKYIIHSLIALGYPAESPEVVKVGEDGSIKYYKDESGVLHVPKRCLDDVLIMVK</sequence>
<dbReference type="GO" id="GO:0016491">
    <property type="term" value="F:oxidoreductase activity"/>
    <property type="evidence" value="ECO:0007669"/>
    <property type="project" value="UniProtKB-KW"/>
</dbReference>
<dbReference type="InterPro" id="IPR029479">
    <property type="entry name" value="Nitroreductase"/>
</dbReference>
<dbReference type="STRING" id="36849.OXPF_35710"/>
<evidence type="ECO:0000256" key="2">
    <source>
        <dbReference type="ARBA" id="ARBA00023002"/>
    </source>
</evidence>
<comment type="similarity">
    <text evidence="1">Belongs to the nitroreductase family.</text>
</comment>
<protein>
    <submittedName>
        <fullName evidence="4">Coenzyme F420:L-glutamate ligase</fullName>
        <ecNumber evidence="4">6.3.2.31</ecNumber>
        <ecNumber evidence="4">6.3.2.34</ecNumber>
    </submittedName>
</protein>
<dbReference type="Proteomes" id="UP000050326">
    <property type="component" value="Unassembled WGS sequence"/>
</dbReference>
<feature type="domain" description="Nitroreductase" evidence="3">
    <location>
        <begin position="8"/>
        <end position="151"/>
    </location>
</feature>
<comment type="caution">
    <text evidence="4">The sequence shown here is derived from an EMBL/GenBank/DDBJ whole genome shotgun (WGS) entry which is preliminary data.</text>
</comment>
<accession>A0A0N8NSS0</accession>
<dbReference type="Pfam" id="PF00881">
    <property type="entry name" value="Nitroreductase"/>
    <property type="match status" value="1"/>
</dbReference>
<dbReference type="PANTHER" id="PTHR43673:SF10">
    <property type="entry name" value="NADH DEHYDROGENASE_NAD(P)H NITROREDUCTASE XCC3605-RELATED"/>
    <property type="match status" value="1"/>
</dbReference>
<dbReference type="EC" id="6.3.2.31" evidence="4"/>
<dbReference type="Gene3D" id="2.20.180.10">
    <property type="entry name" value="putative fmn-dependent nitroreductase like domains"/>
    <property type="match status" value="1"/>
</dbReference>
<dbReference type="GO" id="GO:0052618">
    <property type="term" value="F:coenzyme F420-0:L-glutamate ligase activity"/>
    <property type="evidence" value="ECO:0007669"/>
    <property type="project" value="UniProtKB-EC"/>
</dbReference>
<dbReference type="InterPro" id="IPR000415">
    <property type="entry name" value="Nitroreductase-like"/>
</dbReference>
<name>A0A0N8NSS0_9CLOT</name>
<evidence type="ECO:0000313" key="4">
    <source>
        <dbReference type="EMBL" id="KPU42808.1"/>
    </source>
</evidence>
<dbReference type="InterPro" id="IPR023312">
    <property type="entry name" value="Put_nitroreductase_C_bac"/>
</dbReference>
<proteinExistence type="inferred from homology"/>
<dbReference type="EC" id="6.3.2.34" evidence="4"/>